<gene>
    <name evidence="2" type="ORF">CIPAW_02G099200</name>
</gene>
<keyword evidence="3" id="KW-1185">Reference proteome</keyword>
<dbReference type="GO" id="GO:0005737">
    <property type="term" value="C:cytoplasm"/>
    <property type="evidence" value="ECO:0007669"/>
    <property type="project" value="TreeGrafter"/>
</dbReference>
<name>A0A8T1RD21_CARIL</name>
<sequence>MSPTFNAICAIWYRRPCSAKCLFEFFPKIHKNKIKIEDEEVGEPGKQKLHQVNLAAEEHFSPVQDHVKFTLQQAYFKCAYECFDRERSYDEISDCVENCSVPVVRSQHILEDEMAKFQETMKRSLMVCQDKFGAAKLQRKPDALNDLETCVDQSTQDGVKMLPHLAAKLKTSFFLSD</sequence>
<dbReference type="AlphaFoldDB" id="A0A8T1RD21"/>
<dbReference type="InterPro" id="IPR008560">
    <property type="entry name" value="DUF842_euk"/>
</dbReference>
<protein>
    <recommendedName>
        <fullName evidence="4">Protein FAM136A</fullName>
    </recommendedName>
</protein>
<dbReference type="Proteomes" id="UP000811609">
    <property type="component" value="Chromosome 2"/>
</dbReference>
<dbReference type="PANTHER" id="PTHR21096">
    <property type="entry name" value="PROTEIN FAM136A"/>
    <property type="match status" value="1"/>
</dbReference>
<reference evidence="2" key="1">
    <citation type="submission" date="2020-12" db="EMBL/GenBank/DDBJ databases">
        <title>WGS assembly of Carya illinoinensis cv. Pawnee.</title>
        <authorList>
            <person name="Platts A."/>
            <person name="Shu S."/>
            <person name="Wright S."/>
            <person name="Barry K."/>
            <person name="Edger P."/>
            <person name="Pires J.C."/>
            <person name="Schmutz J."/>
        </authorList>
    </citation>
    <scope>NUCLEOTIDE SEQUENCE</scope>
    <source>
        <tissue evidence="2">Leaf</tissue>
    </source>
</reference>
<proteinExistence type="inferred from homology"/>
<accession>A0A8T1RD21</accession>
<dbReference type="EMBL" id="CM031810">
    <property type="protein sequence ID" value="KAG6664525.1"/>
    <property type="molecule type" value="Genomic_DNA"/>
</dbReference>
<comment type="similarity">
    <text evidence="1">Belongs to the FAM136 family.</text>
</comment>
<evidence type="ECO:0000313" key="2">
    <source>
        <dbReference type="EMBL" id="KAG6664525.1"/>
    </source>
</evidence>
<dbReference type="PANTHER" id="PTHR21096:SF0">
    <property type="entry name" value="PROTEIN FAM136A"/>
    <property type="match status" value="1"/>
</dbReference>
<comment type="caution">
    <text evidence="2">The sequence shown here is derived from an EMBL/GenBank/DDBJ whole genome shotgun (WGS) entry which is preliminary data.</text>
</comment>
<evidence type="ECO:0000313" key="3">
    <source>
        <dbReference type="Proteomes" id="UP000811609"/>
    </source>
</evidence>
<evidence type="ECO:0008006" key="4">
    <source>
        <dbReference type="Google" id="ProtNLM"/>
    </source>
</evidence>
<dbReference type="Pfam" id="PF05811">
    <property type="entry name" value="DUF842"/>
    <property type="match status" value="1"/>
</dbReference>
<organism evidence="2 3">
    <name type="scientific">Carya illinoinensis</name>
    <name type="common">Pecan</name>
    <dbReference type="NCBI Taxonomy" id="32201"/>
    <lineage>
        <taxon>Eukaryota</taxon>
        <taxon>Viridiplantae</taxon>
        <taxon>Streptophyta</taxon>
        <taxon>Embryophyta</taxon>
        <taxon>Tracheophyta</taxon>
        <taxon>Spermatophyta</taxon>
        <taxon>Magnoliopsida</taxon>
        <taxon>eudicotyledons</taxon>
        <taxon>Gunneridae</taxon>
        <taxon>Pentapetalae</taxon>
        <taxon>rosids</taxon>
        <taxon>fabids</taxon>
        <taxon>Fagales</taxon>
        <taxon>Juglandaceae</taxon>
        <taxon>Carya</taxon>
    </lineage>
</organism>
<evidence type="ECO:0000256" key="1">
    <source>
        <dbReference type="ARBA" id="ARBA00009952"/>
    </source>
</evidence>